<name>A0A8X7VSM6_BRACI</name>
<evidence type="ECO:0008006" key="3">
    <source>
        <dbReference type="Google" id="ProtNLM"/>
    </source>
</evidence>
<reference evidence="1 2" key="1">
    <citation type="submission" date="2020-02" db="EMBL/GenBank/DDBJ databases">
        <authorList>
            <person name="Ma Q."/>
            <person name="Huang Y."/>
            <person name="Song X."/>
            <person name="Pei D."/>
        </authorList>
    </citation>
    <scope>NUCLEOTIDE SEQUENCE [LARGE SCALE GENOMIC DNA]</scope>
    <source>
        <strain evidence="1">Sxm20200214</strain>
        <tissue evidence="1">Leaf</tissue>
    </source>
</reference>
<proteinExistence type="predicted"/>
<comment type="caution">
    <text evidence="1">The sequence shown here is derived from an EMBL/GenBank/DDBJ whole genome shotgun (WGS) entry which is preliminary data.</text>
</comment>
<sequence>MWSTLHLRYRVEMTISDATYSAVFVVFDAEMSKTNVRAAEAGELMICVTTLLLSARI</sequence>
<dbReference type="EMBL" id="JAAMPC010000004">
    <property type="protein sequence ID" value="KAG2316595.1"/>
    <property type="molecule type" value="Genomic_DNA"/>
</dbReference>
<evidence type="ECO:0000313" key="2">
    <source>
        <dbReference type="Proteomes" id="UP000886595"/>
    </source>
</evidence>
<organism evidence="1 2">
    <name type="scientific">Brassica carinata</name>
    <name type="common">Ethiopian mustard</name>
    <name type="synonym">Abyssinian cabbage</name>
    <dbReference type="NCBI Taxonomy" id="52824"/>
    <lineage>
        <taxon>Eukaryota</taxon>
        <taxon>Viridiplantae</taxon>
        <taxon>Streptophyta</taxon>
        <taxon>Embryophyta</taxon>
        <taxon>Tracheophyta</taxon>
        <taxon>Spermatophyta</taxon>
        <taxon>Magnoliopsida</taxon>
        <taxon>eudicotyledons</taxon>
        <taxon>Gunneridae</taxon>
        <taxon>Pentapetalae</taxon>
        <taxon>rosids</taxon>
        <taxon>malvids</taxon>
        <taxon>Brassicales</taxon>
        <taxon>Brassicaceae</taxon>
        <taxon>Brassiceae</taxon>
        <taxon>Brassica</taxon>
    </lineage>
</organism>
<evidence type="ECO:0000313" key="1">
    <source>
        <dbReference type="EMBL" id="KAG2316595.1"/>
    </source>
</evidence>
<protein>
    <recommendedName>
        <fullName evidence="3">Replication factor A C-terminal domain-containing protein</fullName>
    </recommendedName>
</protein>
<accession>A0A8X7VSM6</accession>
<gene>
    <name evidence="1" type="ORF">Bca52824_019717</name>
</gene>
<dbReference type="Proteomes" id="UP000886595">
    <property type="component" value="Unassembled WGS sequence"/>
</dbReference>
<keyword evidence="2" id="KW-1185">Reference proteome</keyword>
<dbReference type="AlphaFoldDB" id="A0A8X7VSM6"/>